<dbReference type="InterPro" id="IPR002780">
    <property type="entry name" value="Hyd_form_HypD"/>
</dbReference>
<keyword evidence="2" id="KW-0479">Metal-binding</keyword>
<dbReference type="Proteomes" id="UP000886110">
    <property type="component" value="Unassembled WGS sequence"/>
</dbReference>
<comment type="similarity">
    <text evidence="1">Belongs to the HypD family.</text>
</comment>
<sequence>NPYAKVYIERVFEPINSEWRGLGEIEHSGLGLKDEFKSFDIRNAVKIDIPDPFEHPGCRCGDVLKGKINPSDCPLFGDPCTPDNPIGPCMVSSEGSCSAYYKYG</sequence>
<evidence type="ECO:0000256" key="1">
    <source>
        <dbReference type="ARBA" id="ARBA00007888"/>
    </source>
</evidence>
<organism evidence="4">
    <name type="scientific">candidate division WOR-3 bacterium</name>
    <dbReference type="NCBI Taxonomy" id="2052148"/>
    <lineage>
        <taxon>Bacteria</taxon>
        <taxon>Bacteria division WOR-3</taxon>
    </lineage>
</organism>
<dbReference type="GO" id="GO:0005506">
    <property type="term" value="F:iron ion binding"/>
    <property type="evidence" value="ECO:0007669"/>
    <property type="project" value="TreeGrafter"/>
</dbReference>
<dbReference type="AlphaFoldDB" id="A0A7C5DAK2"/>
<dbReference type="GO" id="GO:0051539">
    <property type="term" value="F:4 iron, 4 sulfur cluster binding"/>
    <property type="evidence" value="ECO:0007669"/>
    <property type="project" value="TreeGrafter"/>
</dbReference>
<reference evidence="4" key="1">
    <citation type="journal article" date="2020" name="mSystems">
        <title>Genome- and Community-Level Interaction Insights into Carbon Utilization and Element Cycling Functions of Hydrothermarchaeota in Hydrothermal Sediment.</title>
        <authorList>
            <person name="Zhou Z."/>
            <person name="Liu Y."/>
            <person name="Xu W."/>
            <person name="Pan J."/>
            <person name="Luo Z.H."/>
            <person name="Li M."/>
        </authorList>
    </citation>
    <scope>NUCLEOTIDE SEQUENCE [LARGE SCALE GENOMIC DNA]</scope>
    <source>
        <strain evidence="4">HyVt-74</strain>
    </source>
</reference>
<accession>A0A7C5DAK2</accession>
<proteinExistence type="inferred from homology"/>
<dbReference type="Gene3D" id="3.40.50.11740">
    <property type="entry name" value="HypD, alpha/beta domain 2"/>
    <property type="match status" value="1"/>
</dbReference>
<dbReference type="PANTHER" id="PTHR30149">
    <property type="entry name" value="HYDROGENASE PROTEIN ASSEMBLY PROTEIN HYPD"/>
    <property type="match status" value="1"/>
</dbReference>
<feature type="non-terminal residue" evidence="4">
    <location>
        <position position="1"/>
    </location>
</feature>
<name>A0A7C5DAK2_UNCW3</name>
<dbReference type="EMBL" id="DRTB01000053">
    <property type="protein sequence ID" value="HHE04581.1"/>
    <property type="molecule type" value="Genomic_DNA"/>
</dbReference>
<keyword evidence="3" id="KW-0408">Iron</keyword>
<gene>
    <name evidence="4" type="ORF">ENL19_00800</name>
</gene>
<dbReference type="InterPro" id="IPR042244">
    <property type="entry name" value="HypD_2_sf"/>
</dbReference>
<dbReference type="PANTHER" id="PTHR30149:SF0">
    <property type="entry name" value="HYDROGENASE MATURATION FACTOR HYPD"/>
    <property type="match status" value="1"/>
</dbReference>
<dbReference type="Gene3D" id="6.10.20.100">
    <property type="match status" value="1"/>
</dbReference>
<evidence type="ECO:0000256" key="3">
    <source>
        <dbReference type="ARBA" id="ARBA00023004"/>
    </source>
</evidence>
<dbReference type="Pfam" id="PF01924">
    <property type="entry name" value="HypD"/>
    <property type="match status" value="1"/>
</dbReference>
<dbReference type="GO" id="GO:0070025">
    <property type="term" value="F:carbon monoxide binding"/>
    <property type="evidence" value="ECO:0007669"/>
    <property type="project" value="TreeGrafter"/>
</dbReference>
<dbReference type="GO" id="GO:0051604">
    <property type="term" value="P:protein maturation"/>
    <property type="evidence" value="ECO:0007669"/>
    <property type="project" value="TreeGrafter"/>
</dbReference>
<dbReference type="InterPro" id="IPR042243">
    <property type="entry name" value="HypD_1"/>
</dbReference>
<evidence type="ECO:0000256" key="2">
    <source>
        <dbReference type="ARBA" id="ARBA00022723"/>
    </source>
</evidence>
<evidence type="ECO:0000313" key="4">
    <source>
        <dbReference type="EMBL" id="HHE04581.1"/>
    </source>
</evidence>
<protein>
    <submittedName>
        <fullName evidence="4">Hydrogenase formation protein HypD</fullName>
    </submittedName>
</protein>
<comment type="caution">
    <text evidence="4">The sequence shown here is derived from an EMBL/GenBank/DDBJ whole genome shotgun (WGS) entry which is preliminary data.</text>
</comment>